<protein>
    <submittedName>
        <fullName evidence="1">Uncharacterized protein</fullName>
    </submittedName>
</protein>
<dbReference type="AlphaFoldDB" id="A0A402AW53"/>
<name>A0A402AW53_9CHLR</name>
<comment type="caution">
    <text evidence="1">The sequence shown here is derived from an EMBL/GenBank/DDBJ whole genome shotgun (WGS) entry which is preliminary data.</text>
</comment>
<proteinExistence type="predicted"/>
<sequence>MGAVDSLELAEDIGDVVADHVVSQDELVSDLLVVFAPGYQFKDFAFAFGQVGKEFFLG</sequence>
<evidence type="ECO:0000313" key="1">
    <source>
        <dbReference type="EMBL" id="GCE23295.1"/>
    </source>
</evidence>
<reference evidence="2" key="1">
    <citation type="submission" date="2018-12" db="EMBL/GenBank/DDBJ databases">
        <title>Tengunoibacter tsumagoiensis gen. nov., sp. nov., Dictyobacter kobayashii sp. nov., D. alpinus sp. nov., and D. joshuensis sp. nov. and description of Dictyobacteraceae fam. nov. within the order Ktedonobacterales isolated from Tengu-no-mugimeshi.</title>
        <authorList>
            <person name="Wang C.M."/>
            <person name="Zheng Y."/>
            <person name="Sakai Y."/>
            <person name="Toyoda A."/>
            <person name="Minakuchi Y."/>
            <person name="Abe K."/>
            <person name="Yokota A."/>
            <person name="Yabe S."/>
        </authorList>
    </citation>
    <scope>NUCLEOTIDE SEQUENCE [LARGE SCALE GENOMIC DNA]</scope>
    <source>
        <strain evidence="2">Uno11</strain>
    </source>
</reference>
<organism evidence="1 2">
    <name type="scientific">Dictyobacter kobayashii</name>
    <dbReference type="NCBI Taxonomy" id="2014872"/>
    <lineage>
        <taxon>Bacteria</taxon>
        <taxon>Bacillati</taxon>
        <taxon>Chloroflexota</taxon>
        <taxon>Ktedonobacteria</taxon>
        <taxon>Ktedonobacterales</taxon>
        <taxon>Dictyobacteraceae</taxon>
        <taxon>Dictyobacter</taxon>
    </lineage>
</organism>
<dbReference type="Proteomes" id="UP000287188">
    <property type="component" value="Unassembled WGS sequence"/>
</dbReference>
<keyword evidence="2" id="KW-1185">Reference proteome</keyword>
<evidence type="ECO:0000313" key="2">
    <source>
        <dbReference type="Proteomes" id="UP000287188"/>
    </source>
</evidence>
<dbReference type="EMBL" id="BIFS01000002">
    <property type="protein sequence ID" value="GCE23295.1"/>
    <property type="molecule type" value="Genomic_DNA"/>
</dbReference>
<accession>A0A402AW53</accession>
<gene>
    <name evidence="1" type="ORF">KDK_70950</name>
</gene>